<organism evidence="1 2">
    <name type="scientific">Hygrophoropsis aurantiaca</name>
    <dbReference type="NCBI Taxonomy" id="72124"/>
    <lineage>
        <taxon>Eukaryota</taxon>
        <taxon>Fungi</taxon>
        <taxon>Dikarya</taxon>
        <taxon>Basidiomycota</taxon>
        <taxon>Agaricomycotina</taxon>
        <taxon>Agaricomycetes</taxon>
        <taxon>Agaricomycetidae</taxon>
        <taxon>Boletales</taxon>
        <taxon>Coniophorineae</taxon>
        <taxon>Hygrophoropsidaceae</taxon>
        <taxon>Hygrophoropsis</taxon>
    </lineage>
</organism>
<gene>
    <name evidence="1" type="ORF">BJ138DRAFT_1162396</name>
</gene>
<keyword evidence="2" id="KW-1185">Reference proteome</keyword>
<protein>
    <submittedName>
        <fullName evidence="1">Uncharacterized protein</fullName>
    </submittedName>
</protein>
<accession>A0ACB8A0Q0</accession>
<comment type="caution">
    <text evidence="1">The sequence shown here is derived from an EMBL/GenBank/DDBJ whole genome shotgun (WGS) entry which is preliminary data.</text>
</comment>
<proteinExistence type="predicted"/>
<evidence type="ECO:0000313" key="1">
    <source>
        <dbReference type="EMBL" id="KAH7906532.1"/>
    </source>
</evidence>
<name>A0ACB8A0Q0_9AGAM</name>
<sequence length="303" mass="33688">MASQLQLDSTFGLLFVAFTIATCLYGVTILQCYTYFRTYNDAALLKSTVILVLILDTAGTACSAAGLYSYLITNYDNPPALLGINIVLCVESMITVIVTFIVQCFFAYSVWTVTSKNRLVTGFILFTAFSALVIGLAMSTEDIIQKTYSALSENRFKIFAGLDLGIAALCDIAITVSLCYHFHYRKNGFKLTETLLDKLSVYSLNRGVLTFIVQLLNMVFFIASPDTDIWALFHMSLSKVYMISFLATLNRRERLRKGSCGPIELGSDIRMQMLESDGDLHTRRTTIASHPSYDRGKASITDV</sequence>
<reference evidence="1" key="1">
    <citation type="journal article" date="2021" name="New Phytol.">
        <title>Evolutionary innovations through gain and loss of genes in the ectomycorrhizal Boletales.</title>
        <authorList>
            <person name="Wu G."/>
            <person name="Miyauchi S."/>
            <person name="Morin E."/>
            <person name="Kuo A."/>
            <person name="Drula E."/>
            <person name="Varga T."/>
            <person name="Kohler A."/>
            <person name="Feng B."/>
            <person name="Cao Y."/>
            <person name="Lipzen A."/>
            <person name="Daum C."/>
            <person name="Hundley H."/>
            <person name="Pangilinan J."/>
            <person name="Johnson J."/>
            <person name="Barry K."/>
            <person name="LaButti K."/>
            <person name="Ng V."/>
            <person name="Ahrendt S."/>
            <person name="Min B."/>
            <person name="Choi I.G."/>
            <person name="Park H."/>
            <person name="Plett J.M."/>
            <person name="Magnuson J."/>
            <person name="Spatafora J.W."/>
            <person name="Nagy L.G."/>
            <person name="Henrissat B."/>
            <person name="Grigoriev I.V."/>
            <person name="Yang Z.L."/>
            <person name="Xu J."/>
            <person name="Martin F.M."/>
        </authorList>
    </citation>
    <scope>NUCLEOTIDE SEQUENCE</scope>
    <source>
        <strain evidence="1">ATCC 28755</strain>
    </source>
</reference>
<dbReference type="Proteomes" id="UP000790377">
    <property type="component" value="Unassembled WGS sequence"/>
</dbReference>
<evidence type="ECO:0000313" key="2">
    <source>
        <dbReference type="Proteomes" id="UP000790377"/>
    </source>
</evidence>
<dbReference type="EMBL" id="MU268006">
    <property type="protein sequence ID" value="KAH7906532.1"/>
    <property type="molecule type" value="Genomic_DNA"/>
</dbReference>